<dbReference type="AlphaFoldDB" id="A0A7S9DXQ0"/>
<evidence type="ECO:0000256" key="6">
    <source>
        <dbReference type="ARBA" id="ARBA00022723"/>
    </source>
</evidence>
<evidence type="ECO:0000256" key="10">
    <source>
        <dbReference type="ARBA" id="ARBA00032441"/>
    </source>
</evidence>
<dbReference type="Gene3D" id="3.40.50.300">
    <property type="entry name" value="P-loop containing nucleotide triphosphate hydrolases"/>
    <property type="match status" value="1"/>
</dbReference>
<name>A0A7S9DXQ0_9ALTE</name>
<keyword evidence="7" id="KW-0547">Nucleotide-binding</keyword>
<keyword evidence="8" id="KW-0067">ATP-binding</keyword>
<evidence type="ECO:0000313" key="11">
    <source>
        <dbReference type="EMBL" id="QPG05889.1"/>
    </source>
</evidence>
<evidence type="ECO:0000256" key="3">
    <source>
        <dbReference type="ARBA" id="ARBA00019010"/>
    </source>
</evidence>
<dbReference type="Pfam" id="PF02367">
    <property type="entry name" value="TsaE"/>
    <property type="match status" value="1"/>
</dbReference>
<keyword evidence="4" id="KW-0963">Cytoplasm</keyword>
<dbReference type="EMBL" id="CP064795">
    <property type="protein sequence ID" value="QPG05889.1"/>
    <property type="molecule type" value="Genomic_DNA"/>
</dbReference>
<keyword evidence="9" id="KW-0460">Magnesium</keyword>
<sequence length="163" mass="18278">MAESLSQARYEATIINEQQTRTLAQQLAAQAKNVIRHGLVIYLEGDLGAGKTTFSRYFIQALGHSGNVKSPTYTLVEPYELADFAVYHFDLYRLADPEELEFMGIRDYFSEHTLCLIEWPERGTGLLAPADIHLSIELQDDCRKVVVRGDSAAGQKLVNSLNQ</sequence>
<keyword evidence="6" id="KW-0479">Metal-binding</keyword>
<evidence type="ECO:0000256" key="5">
    <source>
        <dbReference type="ARBA" id="ARBA00022694"/>
    </source>
</evidence>
<organism evidence="11 12">
    <name type="scientific">Salinimonas marina</name>
    <dbReference type="NCBI Taxonomy" id="2785918"/>
    <lineage>
        <taxon>Bacteria</taxon>
        <taxon>Pseudomonadati</taxon>
        <taxon>Pseudomonadota</taxon>
        <taxon>Gammaproteobacteria</taxon>
        <taxon>Alteromonadales</taxon>
        <taxon>Alteromonadaceae</taxon>
        <taxon>Alteromonas/Salinimonas group</taxon>
        <taxon>Salinimonas</taxon>
    </lineage>
</organism>
<dbReference type="NCBIfam" id="TIGR00150">
    <property type="entry name" value="T6A_YjeE"/>
    <property type="match status" value="1"/>
</dbReference>
<evidence type="ECO:0000256" key="8">
    <source>
        <dbReference type="ARBA" id="ARBA00022840"/>
    </source>
</evidence>
<evidence type="ECO:0000256" key="4">
    <source>
        <dbReference type="ARBA" id="ARBA00022490"/>
    </source>
</evidence>
<proteinExistence type="inferred from homology"/>
<keyword evidence="5" id="KW-0819">tRNA processing</keyword>
<dbReference type="FunFam" id="3.40.50.300:FF:000406">
    <property type="entry name" value="tRNA (N6-adenosine(37)-N6)-threonylcarbamoyltransferase complex ATPase TsaE"/>
    <property type="match status" value="1"/>
</dbReference>
<dbReference type="RefSeq" id="WP_195810971.1">
    <property type="nucleotide sequence ID" value="NZ_CP064795.1"/>
</dbReference>
<gene>
    <name evidence="11" type="primary">tsaE</name>
    <name evidence="11" type="ORF">IT774_01070</name>
</gene>
<evidence type="ECO:0000256" key="7">
    <source>
        <dbReference type="ARBA" id="ARBA00022741"/>
    </source>
</evidence>
<comment type="subcellular location">
    <subcellularLocation>
        <location evidence="1">Cytoplasm</location>
    </subcellularLocation>
</comment>
<evidence type="ECO:0000256" key="9">
    <source>
        <dbReference type="ARBA" id="ARBA00022842"/>
    </source>
</evidence>
<dbReference type="GO" id="GO:0002949">
    <property type="term" value="P:tRNA threonylcarbamoyladenosine modification"/>
    <property type="evidence" value="ECO:0007669"/>
    <property type="project" value="InterPro"/>
</dbReference>
<dbReference type="GO" id="GO:0016740">
    <property type="term" value="F:transferase activity"/>
    <property type="evidence" value="ECO:0007669"/>
    <property type="project" value="UniProtKB-KW"/>
</dbReference>
<evidence type="ECO:0000256" key="1">
    <source>
        <dbReference type="ARBA" id="ARBA00004496"/>
    </source>
</evidence>
<dbReference type="GO" id="GO:0005737">
    <property type="term" value="C:cytoplasm"/>
    <property type="evidence" value="ECO:0007669"/>
    <property type="project" value="UniProtKB-SubCell"/>
</dbReference>
<comment type="similarity">
    <text evidence="2">Belongs to the TsaE family.</text>
</comment>
<dbReference type="Proteomes" id="UP000595095">
    <property type="component" value="Chromosome"/>
</dbReference>
<dbReference type="SUPFAM" id="SSF52540">
    <property type="entry name" value="P-loop containing nucleoside triphosphate hydrolases"/>
    <property type="match status" value="1"/>
</dbReference>
<keyword evidence="11" id="KW-0808">Transferase</keyword>
<dbReference type="InterPro" id="IPR003442">
    <property type="entry name" value="T6A_TsaE"/>
</dbReference>
<evidence type="ECO:0000256" key="2">
    <source>
        <dbReference type="ARBA" id="ARBA00007599"/>
    </source>
</evidence>
<accession>A0A7S9DXQ0</accession>
<dbReference type="PANTHER" id="PTHR33540:SF2">
    <property type="entry name" value="TRNA THREONYLCARBAMOYLADENOSINE BIOSYNTHESIS PROTEIN TSAE"/>
    <property type="match status" value="1"/>
</dbReference>
<evidence type="ECO:0000313" key="12">
    <source>
        <dbReference type="Proteomes" id="UP000595095"/>
    </source>
</evidence>
<dbReference type="InterPro" id="IPR027417">
    <property type="entry name" value="P-loop_NTPase"/>
</dbReference>
<dbReference type="KEGG" id="smaa:IT774_01070"/>
<reference evidence="11 12" key="1">
    <citation type="submission" date="2020-11" db="EMBL/GenBank/DDBJ databases">
        <title>Complete genome sequence for Salinimonas sp. strain G2-b.</title>
        <authorList>
            <person name="Park S.-J."/>
        </authorList>
    </citation>
    <scope>NUCLEOTIDE SEQUENCE [LARGE SCALE GENOMIC DNA]</scope>
    <source>
        <strain evidence="11 12">G2-b</strain>
    </source>
</reference>
<keyword evidence="12" id="KW-1185">Reference proteome</keyword>
<dbReference type="GO" id="GO:0046872">
    <property type="term" value="F:metal ion binding"/>
    <property type="evidence" value="ECO:0007669"/>
    <property type="project" value="UniProtKB-KW"/>
</dbReference>
<dbReference type="PANTHER" id="PTHR33540">
    <property type="entry name" value="TRNA THREONYLCARBAMOYLADENOSINE BIOSYNTHESIS PROTEIN TSAE"/>
    <property type="match status" value="1"/>
</dbReference>
<dbReference type="GO" id="GO:0005524">
    <property type="term" value="F:ATP binding"/>
    <property type="evidence" value="ECO:0007669"/>
    <property type="project" value="UniProtKB-KW"/>
</dbReference>
<protein>
    <recommendedName>
        <fullName evidence="3">tRNA threonylcarbamoyladenosine biosynthesis protein TsaE</fullName>
    </recommendedName>
    <alternativeName>
        <fullName evidence="10">t(6)A37 threonylcarbamoyladenosine biosynthesis protein TsaE</fullName>
    </alternativeName>
</protein>